<dbReference type="GO" id="GO:0016491">
    <property type="term" value="F:oxidoreductase activity"/>
    <property type="evidence" value="ECO:0007669"/>
    <property type="project" value="UniProtKB-KW"/>
</dbReference>
<dbReference type="RefSeq" id="WP_100771954.1">
    <property type="nucleotide sequence ID" value="NZ_PIQN01000013.1"/>
</dbReference>
<dbReference type="Proteomes" id="UP000232164">
    <property type="component" value="Unassembled WGS sequence"/>
</dbReference>
<proteinExistence type="predicted"/>
<sequence>MSELDHDAPEEVDLLVFGAGAGGMTAALKGALDGLSVLLCEKTDMVGGTTATSGGTVWIPGAVLSREAGVPDTTARAAEFLRHVEGNRGGDDLRTAFLETGPDAIAELQEKTDVQFVAASAHPDYLDGPGSAYGGRALSPLLFDGRQLGADFARVRPPRDVFMGLGGMMVGRAELGALLGPFKSLSNFRTTLGIVLPYFRDRLRHRRGTRLLMGNALVGRLLLSLRKRGVPIWFESRLVDFLQSDGRVTGAVIETGDGRRSVLARLGVVLATGGIGWNEALRKQFYPSKVAPISQSPISNRGDGISLAVERLGAALDDGGDSAGLWMPCSIRKNSDGSQSVWPHILLDRAKPGLIAVGPNGRRFVNEADSYHDFCSGMVRAGLSEAWLIVDSRFIAKYGLGLALPGGRGAARLMRQGYLIRSVDLADLARSIGVDPEGLKVTIALNNQSAAMGRDNEFRRGDSTLNRFNGDASVAPNPCLAPIATAPFYAVKVMPVDLAGSAGLRIDADSRVLDPSGSPISGLYACGNDATSIFRGTYPGPGTTIGPAMVFAWRAATAASGSAHSATRNLPL</sequence>
<keyword evidence="4" id="KW-0560">Oxidoreductase</keyword>
<protein>
    <submittedName>
        <fullName evidence="6">FAD-binding dehydrogenase</fullName>
    </submittedName>
    <submittedName>
        <fullName evidence="7">Succinate dehydrogenase/fumarate reductase flavoprotein subunit</fullName>
    </submittedName>
</protein>
<dbReference type="Proteomes" id="UP000294576">
    <property type="component" value="Unassembled WGS sequence"/>
</dbReference>
<evidence type="ECO:0000313" key="6">
    <source>
        <dbReference type="EMBL" id="PKA42287.1"/>
    </source>
</evidence>
<comment type="caution">
    <text evidence="6">The sequence shown here is derived from an EMBL/GenBank/DDBJ whole genome shotgun (WGS) entry which is preliminary data.</text>
</comment>
<keyword evidence="2" id="KW-0285">Flavoprotein</keyword>
<evidence type="ECO:0000256" key="4">
    <source>
        <dbReference type="ARBA" id="ARBA00023002"/>
    </source>
</evidence>
<evidence type="ECO:0000313" key="8">
    <source>
        <dbReference type="Proteomes" id="UP000232164"/>
    </source>
</evidence>
<accession>A0A2N0D873</accession>
<keyword evidence="3" id="KW-0274">FAD</keyword>
<dbReference type="Pfam" id="PF00890">
    <property type="entry name" value="FAD_binding_2"/>
    <property type="match status" value="1"/>
</dbReference>
<comment type="cofactor">
    <cofactor evidence="1">
        <name>FAD</name>
        <dbReference type="ChEBI" id="CHEBI:57692"/>
    </cofactor>
</comment>
<evidence type="ECO:0000256" key="3">
    <source>
        <dbReference type="ARBA" id="ARBA00022827"/>
    </source>
</evidence>
<dbReference type="PANTHER" id="PTHR43400">
    <property type="entry name" value="FUMARATE REDUCTASE"/>
    <property type="match status" value="1"/>
</dbReference>
<dbReference type="GO" id="GO:0008202">
    <property type="term" value="P:steroid metabolic process"/>
    <property type="evidence" value="ECO:0007669"/>
    <property type="project" value="UniProtKB-ARBA"/>
</dbReference>
<evidence type="ECO:0000256" key="2">
    <source>
        <dbReference type="ARBA" id="ARBA00022630"/>
    </source>
</evidence>
<evidence type="ECO:0000313" key="9">
    <source>
        <dbReference type="Proteomes" id="UP000294576"/>
    </source>
</evidence>
<evidence type="ECO:0000256" key="1">
    <source>
        <dbReference type="ARBA" id="ARBA00001974"/>
    </source>
</evidence>
<dbReference type="PRINTS" id="PR00411">
    <property type="entry name" value="PNDRDTASEI"/>
</dbReference>
<dbReference type="SUPFAM" id="SSF51905">
    <property type="entry name" value="FAD/NAD(P)-binding domain"/>
    <property type="match status" value="1"/>
</dbReference>
<dbReference type="PANTHER" id="PTHR43400:SF10">
    <property type="entry name" value="3-OXOSTEROID 1-DEHYDROGENASE"/>
    <property type="match status" value="1"/>
</dbReference>
<reference evidence="6 8" key="2">
    <citation type="submission" date="2017-12" db="EMBL/GenBank/DDBJ databases">
        <title>Genome sequence of Rhizobium sullae HCNT1 isolated from Sulla coronaria nodules and featuring peculiar denitrification phenotypes.</title>
        <authorList>
            <person name="De Diego-Diaz B."/>
            <person name="Treu L."/>
            <person name="Campanaro S."/>
            <person name="Da Silva Duarte V."/>
            <person name="Basaglia M."/>
            <person name="Favaro L."/>
            <person name="Casella S."/>
            <person name="Squartini A."/>
        </authorList>
    </citation>
    <scope>NUCLEOTIDE SEQUENCE [LARGE SCALE GENOMIC DNA]</scope>
    <source>
        <strain evidence="6 8">HCNT1</strain>
    </source>
</reference>
<dbReference type="InterPro" id="IPR036188">
    <property type="entry name" value="FAD/NAD-bd_sf"/>
</dbReference>
<dbReference type="InterPro" id="IPR050315">
    <property type="entry name" value="FAD-oxidoreductase_2"/>
</dbReference>
<reference evidence="6 8" key="1">
    <citation type="submission" date="2017-11" db="EMBL/GenBank/DDBJ databases">
        <authorList>
            <person name="Han C.G."/>
        </authorList>
    </citation>
    <scope>NUCLEOTIDE SEQUENCE [LARGE SCALE GENOMIC DNA]</scope>
    <source>
        <strain evidence="6 8">HCNT1</strain>
    </source>
</reference>
<organism evidence="6 8">
    <name type="scientific">Rhizobium sullae</name>
    <name type="common">Rhizobium hedysari</name>
    <dbReference type="NCBI Taxonomy" id="50338"/>
    <lineage>
        <taxon>Bacteria</taxon>
        <taxon>Pseudomonadati</taxon>
        <taxon>Pseudomonadota</taxon>
        <taxon>Alphaproteobacteria</taxon>
        <taxon>Hyphomicrobiales</taxon>
        <taxon>Rhizobiaceae</taxon>
        <taxon>Rhizobium/Agrobacterium group</taxon>
        <taxon>Rhizobium</taxon>
    </lineage>
</organism>
<evidence type="ECO:0000313" key="7">
    <source>
        <dbReference type="EMBL" id="TCU02552.1"/>
    </source>
</evidence>
<name>A0A2N0D873_RHISU</name>
<evidence type="ECO:0000259" key="5">
    <source>
        <dbReference type="Pfam" id="PF00890"/>
    </source>
</evidence>
<dbReference type="EMBL" id="PIQN01000013">
    <property type="protein sequence ID" value="PKA42287.1"/>
    <property type="molecule type" value="Genomic_DNA"/>
</dbReference>
<dbReference type="EMBL" id="SMBH01000059">
    <property type="protein sequence ID" value="TCU02552.1"/>
    <property type="molecule type" value="Genomic_DNA"/>
</dbReference>
<dbReference type="InterPro" id="IPR027477">
    <property type="entry name" value="Succ_DH/fumarate_Rdtase_cat_sf"/>
</dbReference>
<feature type="domain" description="FAD-dependent oxidoreductase 2 FAD-binding" evidence="5">
    <location>
        <begin position="13"/>
        <end position="545"/>
    </location>
</feature>
<dbReference type="AlphaFoldDB" id="A0A2N0D873"/>
<dbReference type="SUPFAM" id="SSF56425">
    <property type="entry name" value="Succinate dehydrogenase/fumarate reductase flavoprotein, catalytic domain"/>
    <property type="match status" value="1"/>
</dbReference>
<gene>
    <name evidence="6" type="ORF">CWR43_17740</name>
    <name evidence="7" type="ORF">EV132_1591</name>
</gene>
<dbReference type="Gene3D" id="3.50.50.60">
    <property type="entry name" value="FAD/NAD(P)-binding domain"/>
    <property type="match status" value="2"/>
</dbReference>
<reference evidence="7 9" key="3">
    <citation type="submission" date="2019-03" db="EMBL/GenBank/DDBJ databases">
        <title>Genomic Encyclopedia of Type Strains, Phase IV (KMG-V): Genome sequencing to study the core and pangenomes of soil and plant-associated prokaryotes.</title>
        <authorList>
            <person name="Whitman W."/>
        </authorList>
    </citation>
    <scope>NUCLEOTIDE SEQUENCE [LARGE SCALE GENOMIC DNA]</scope>
    <source>
        <strain evidence="7 9">Hc14</strain>
    </source>
</reference>
<dbReference type="InterPro" id="IPR003953">
    <property type="entry name" value="FAD-dep_OxRdtase_2_FAD-bd"/>
</dbReference>